<keyword evidence="3" id="KW-1185">Reference proteome</keyword>
<evidence type="ECO:0000313" key="2">
    <source>
        <dbReference type="EMBL" id="GAD03305.1"/>
    </source>
</evidence>
<dbReference type="Pfam" id="PF00873">
    <property type="entry name" value="ACR_tran"/>
    <property type="match status" value="1"/>
</dbReference>
<feature type="transmembrane region" description="Helical" evidence="1">
    <location>
        <begin position="12"/>
        <end position="34"/>
    </location>
</feature>
<sequence length="217" mass="23721">MLLSDISVKRPVVAIVLSLLLCVFGIASFSQLAVREMPDVENPVVTISTRYEGVSATIIDSQITSVIEDQLSGISGIDQIDSVSRNGMSRVTVTFLLGWPLTEGVSDVRDAVERAKRSLPDDITDPVVSKDNGSGEASIYINLNSNKMDRTELTDYAERVLVDRFNLISGVSSVELTGALYKVMYVKLDPTLMAGRQVTPSDIVTALKTRKPRVTRR</sequence>
<comment type="caution">
    <text evidence="2">The sequence shown here is derived from an EMBL/GenBank/DDBJ whole genome shotgun (WGS) entry which is preliminary data.</text>
</comment>
<dbReference type="PANTHER" id="PTHR32063">
    <property type="match status" value="1"/>
</dbReference>
<dbReference type="PANTHER" id="PTHR32063:SF29">
    <property type="entry name" value="HAE1 FAMILY EFFLUX PUMP PERMEASE COMPONENT"/>
    <property type="match status" value="1"/>
</dbReference>
<protein>
    <submittedName>
        <fullName evidence="2">RND multidrug efflux transporter</fullName>
    </submittedName>
</protein>
<keyword evidence="1" id="KW-1133">Transmembrane helix</keyword>
<dbReference type="GO" id="GO:0042910">
    <property type="term" value="F:xenobiotic transmembrane transporter activity"/>
    <property type="evidence" value="ECO:0007669"/>
    <property type="project" value="TreeGrafter"/>
</dbReference>
<dbReference type="InterPro" id="IPR027463">
    <property type="entry name" value="AcrB_DN_DC_subdom"/>
</dbReference>
<dbReference type="EMBL" id="BARX01000025">
    <property type="protein sequence ID" value="GAD03305.1"/>
    <property type="molecule type" value="Genomic_DNA"/>
</dbReference>
<dbReference type="Gene3D" id="3.30.70.1430">
    <property type="entry name" value="Multidrug efflux transporter AcrB pore domain"/>
    <property type="match status" value="1"/>
</dbReference>
<dbReference type="Proteomes" id="UP000014461">
    <property type="component" value="Unassembled WGS sequence"/>
</dbReference>
<dbReference type="Gene3D" id="3.30.70.1320">
    <property type="entry name" value="Multidrug efflux transporter AcrB pore domain like"/>
    <property type="match status" value="1"/>
</dbReference>
<evidence type="ECO:0000313" key="3">
    <source>
        <dbReference type="Proteomes" id="UP000014461"/>
    </source>
</evidence>
<dbReference type="Gene3D" id="1.20.1640.10">
    <property type="entry name" value="Multidrug efflux transporter AcrB transmembrane domain"/>
    <property type="match status" value="1"/>
</dbReference>
<organism evidence="2 3">
    <name type="scientific">Agarivorans albus MKT 106</name>
    <dbReference type="NCBI Taxonomy" id="1331007"/>
    <lineage>
        <taxon>Bacteria</taxon>
        <taxon>Pseudomonadati</taxon>
        <taxon>Pseudomonadota</taxon>
        <taxon>Gammaproteobacteria</taxon>
        <taxon>Alteromonadales</taxon>
        <taxon>Alteromonadaceae</taxon>
        <taxon>Agarivorans</taxon>
    </lineage>
</organism>
<proteinExistence type="predicted"/>
<dbReference type="Gene3D" id="3.30.2090.10">
    <property type="entry name" value="Multidrug efflux transporter AcrB TolC docking domain, DN and DC subdomains"/>
    <property type="match status" value="1"/>
</dbReference>
<keyword evidence="1" id="KW-0472">Membrane</keyword>
<reference evidence="2" key="1">
    <citation type="journal article" date="2013" name="Genome Announc.">
        <title>Draft Genome Sequence of Agarivorans albus Strain MKT 106T, an Agarolytic Marine Bacterium.</title>
        <authorList>
            <person name="Yasuike M."/>
            <person name="Nakamura Y."/>
            <person name="Kai W."/>
            <person name="Fujiwara A."/>
            <person name="Fukui Y."/>
            <person name="Satomi M."/>
            <person name="Sano M."/>
        </authorList>
    </citation>
    <scope>NUCLEOTIDE SEQUENCE [LARGE SCALE GENOMIC DNA]</scope>
</reference>
<evidence type="ECO:0000256" key="1">
    <source>
        <dbReference type="SAM" id="Phobius"/>
    </source>
</evidence>
<dbReference type="PRINTS" id="PR00702">
    <property type="entry name" value="ACRIFLAVINRP"/>
</dbReference>
<accession>R9PPR8</accession>
<keyword evidence="1" id="KW-0812">Transmembrane</keyword>
<name>R9PPR8_AGAAL</name>
<dbReference type="STRING" id="1331007.AALB_3385"/>
<dbReference type="AlphaFoldDB" id="R9PPR8"/>
<dbReference type="SUPFAM" id="SSF82693">
    <property type="entry name" value="Multidrug efflux transporter AcrB pore domain, PN1, PN2, PC1 and PC2 subdomains"/>
    <property type="match status" value="2"/>
</dbReference>
<gene>
    <name evidence="2" type="ORF">AALB_3385</name>
</gene>
<dbReference type="InterPro" id="IPR001036">
    <property type="entry name" value="Acrflvin-R"/>
</dbReference>
<dbReference type="GO" id="GO:0005886">
    <property type="term" value="C:plasma membrane"/>
    <property type="evidence" value="ECO:0007669"/>
    <property type="project" value="TreeGrafter"/>
</dbReference>